<evidence type="ECO:0000256" key="4">
    <source>
        <dbReference type="ARBA" id="ARBA00022729"/>
    </source>
</evidence>
<dbReference type="Gene3D" id="3.40.190.10">
    <property type="entry name" value="Periplasmic binding protein-like II"/>
    <property type="match status" value="2"/>
</dbReference>
<evidence type="ECO:0000256" key="2">
    <source>
        <dbReference type="ARBA" id="ARBA00008520"/>
    </source>
</evidence>
<evidence type="ECO:0000256" key="5">
    <source>
        <dbReference type="SAM" id="SignalP"/>
    </source>
</evidence>
<dbReference type="PANTHER" id="PTHR43649:SF34">
    <property type="entry name" value="ABC TRANSPORTER PERIPLASMIC-BINDING PROTEIN YCJN-RELATED"/>
    <property type="match status" value="1"/>
</dbReference>
<gene>
    <name evidence="6" type="ORF">ENV30_01290</name>
</gene>
<feature type="chain" id="PRO_5030773206" evidence="5">
    <location>
        <begin position="23"/>
        <end position="423"/>
    </location>
</feature>
<reference evidence="6" key="1">
    <citation type="journal article" date="2020" name="mSystems">
        <title>Genome- and Community-Level Interaction Insights into Carbon Utilization and Element Cycling Functions of Hydrothermarchaeota in Hydrothermal Sediment.</title>
        <authorList>
            <person name="Zhou Z."/>
            <person name="Liu Y."/>
            <person name="Xu W."/>
            <person name="Pan J."/>
            <person name="Luo Z.H."/>
            <person name="Li M."/>
        </authorList>
    </citation>
    <scope>NUCLEOTIDE SEQUENCE [LARGE SCALE GENOMIC DNA]</scope>
    <source>
        <strain evidence="6">SpSt-747</strain>
    </source>
</reference>
<comment type="similarity">
    <text evidence="2">Belongs to the bacterial solute-binding protein 1 family.</text>
</comment>
<dbReference type="GO" id="GO:0042597">
    <property type="term" value="C:periplasmic space"/>
    <property type="evidence" value="ECO:0007669"/>
    <property type="project" value="UniProtKB-SubCell"/>
</dbReference>
<organism evidence="6">
    <name type="scientific">Candidatus Caldatribacterium californiense</name>
    <dbReference type="NCBI Taxonomy" id="1454726"/>
    <lineage>
        <taxon>Bacteria</taxon>
        <taxon>Pseudomonadati</taxon>
        <taxon>Atribacterota</taxon>
        <taxon>Atribacteria</taxon>
        <taxon>Atribacterales</taxon>
        <taxon>Candidatus Caldatribacteriaceae</taxon>
        <taxon>Candidatus Caldatribacterium</taxon>
    </lineage>
</organism>
<feature type="signal peptide" evidence="5">
    <location>
        <begin position="1"/>
        <end position="22"/>
    </location>
</feature>
<dbReference type="EMBL" id="DTFV01000024">
    <property type="protein sequence ID" value="HGI29940.1"/>
    <property type="molecule type" value="Genomic_DNA"/>
</dbReference>
<protein>
    <submittedName>
        <fullName evidence="6">Carbohydrate ABC transporter substrate-binding protein</fullName>
    </submittedName>
</protein>
<keyword evidence="3" id="KW-0813">Transport</keyword>
<dbReference type="InterPro" id="IPR006059">
    <property type="entry name" value="SBP"/>
</dbReference>
<name>A0A7V4DDU3_9BACT</name>
<comment type="subcellular location">
    <subcellularLocation>
        <location evidence="1">Periplasm</location>
    </subcellularLocation>
</comment>
<evidence type="ECO:0000313" key="6">
    <source>
        <dbReference type="EMBL" id="HGI29940.1"/>
    </source>
</evidence>
<evidence type="ECO:0000256" key="3">
    <source>
        <dbReference type="ARBA" id="ARBA00022448"/>
    </source>
</evidence>
<dbReference type="Pfam" id="PF13416">
    <property type="entry name" value="SBP_bac_8"/>
    <property type="match status" value="1"/>
</dbReference>
<keyword evidence="4 5" id="KW-0732">Signal</keyword>
<dbReference type="AlphaFoldDB" id="A0A7V4DDU3"/>
<sequence length="423" mass="46637">MRKLVFFLIAALVLSVAMSVTAGARVNITFLNSKGEIQAQLEEIAALYSEIAKDVTVEVIPCPVGQSPFEKVVSMYASGNAPTIAMVDAGDVKKFQDKALNLTGERWVQDAIPGSLDMATLEDGTVVGFPFAVEGYGLIYNKKVLDKALGKSFDPSSIRTRKDLQALFEELKNAGVAPLVISPLDWSLGAHFFAIAYAAQSPDPKQVDAFLKDLRAGKVDLQQNSVVNGLLDTFDVMRAYNIDKDDPLSGTYDRGSYLLGTGEVAMWFMGNWAWPQLSELDPEGEYGFLPVPISDNPDDYGNSQIPVGATKFLILDREQSSAAEQQAAKDFLNWLVYDAKGQDMLVNKLSIIPAFKNITLEPKDPLAKSILQYVRAGKTLQFVLDLPADHWRMVGAFMQKYLGNAISRDELLDEIENYWKNVK</sequence>
<dbReference type="SUPFAM" id="SSF53850">
    <property type="entry name" value="Periplasmic binding protein-like II"/>
    <property type="match status" value="1"/>
</dbReference>
<dbReference type="PANTHER" id="PTHR43649">
    <property type="entry name" value="ARABINOSE-BINDING PROTEIN-RELATED"/>
    <property type="match status" value="1"/>
</dbReference>
<proteinExistence type="inferred from homology"/>
<dbReference type="InterPro" id="IPR050490">
    <property type="entry name" value="Bact_solute-bd_prot1"/>
</dbReference>
<accession>A0A7V4DDU3</accession>
<comment type="caution">
    <text evidence="6">The sequence shown here is derived from an EMBL/GenBank/DDBJ whole genome shotgun (WGS) entry which is preliminary data.</text>
</comment>
<evidence type="ECO:0000256" key="1">
    <source>
        <dbReference type="ARBA" id="ARBA00004418"/>
    </source>
</evidence>